<evidence type="ECO:0000256" key="3">
    <source>
        <dbReference type="ARBA" id="ARBA00030771"/>
    </source>
</evidence>
<dbReference type="GO" id="GO:0016746">
    <property type="term" value="F:acyltransferase activity"/>
    <property type="evidence" value="ECO:0007669"/>
    <property type="project" value="UniProtKB-KW"/>
</dbReference>
<dbReference type="InterPro" id="IPR038622">
    <property type="entry name" value="CDPS_sf"/>
</dbReference>
<dbReference type="EMBL" id="JACJID010000002">
    <property type="protein sequence ID" value="MBA8926106.1"/>
    <property type="molecule type" value="Genomic_DNA"/>
</dbReference>
<evidence type="ECO:0000313" key="4">
    <source>
        <dbReference type="EMBL" id="MBA8926106.1"/>
    </source>
</evidence>
<keyword evidence="2 4" id="KW-0808">Transferase</keyword>
<keyword evidence="4" id="KW-0012">Acyltransferase</keyword>
<organism evidence="4 5">
    <name type="scientific">Kutzneria viridogrisea</name>
    <dbReference type="NCBI Taxonomy" id="47990"/>
    <lineage>
        <taxon>Bacteria</taxon>
        <taxon>Bacillati</taxon>
        <taxon>Actinomycetota</taxon>
        <taxon>Actinomycetes</taxon>
        <taxon>Pseudonocardiales</taxon>
        <taxon>Pseudonocardiaceae</taxon>
        <taxon>Kutzneria</taxon>
    </lineage>
</organism>
<dbReference type="Proteomes" id="UP000517916">
    <property type="component" value="Unassembled WGS sequence"/>
</dbReference>
<dbReference type="Pfam" id="PF16715">
    <property type="entry name" value="CDPS"/>
    <property type="match status" value="1"/>
</dbReference>
<keyword evidence="5" id="KW-1185">Reference proteome</keyword>
<dbReference type="NCBIfam" id="TIGR04539">
    <property type="entry name" value="tRNA_cyclodipep"/>
    <property type="match status" value="1"/>
</dbReference>
<proteinExistence type="inferred from homology"/>
<comment type="caution">
    <text evidence="4">The sequence shown here is derived from an EMBL/GenBank/DDBJ whole genome shotgun (WGS) entry which is preliminary data.</text>
</comment>
<evidence type="ECO:0000256" key="2">
    <source>
        <dbReference type="ARBA" id="ARBA00022679"/>
    </source>
</evidence>
<sequence length="211" mass="24169">MCLGVSPFNSYFTAERLLELVTWANRCFREFHVFLPDEPAAHTLEALGYPIERARHKARRQANYMRNKICRALSDAGVDDPLSRVLDSEALRGNEAYQSLHGTAEFLFHDDDQFRAACLEATNWVLDRKLPDGARPTPDQLLCAVRYFLAELPLFAGTTLIVDRPSSAFVYHQRVWFLERFYRGELTMRPEPGQGFLVVEEAEEAESLAVR</sequence>
<protein>
    <recommendedName>
        <fullName evidence="3">Cyclodipeptide synthase</fullName>
    </recommendedName>
</protein>
<accession>A0ABR6BHE4</accession>
<dbReference type="InterPro" id="IPR030903">
    <property type="entry name" value="CDPS"/>
</dbReference>
<dbReference type="Gene3D" id="3.40.50.11710">
    <property type="entry name" value="Cyclodipeptide synthase"/>
    <property type="match status" value="1"/>
</dbReference>
<reference evidence="4 5" key="1">
    <citation type="submission" date="2020-08" db="EMBL/GenBank/DDBJ databases">
        <title>Genomic Encyclopedia of Archaeal and Bacterial Type Strains, Phase II (KMG-II): from individual species to whole genera.</title>
        <authorList>
            <person name="Goeker M."/>
        </authorList>
    </citation>
    <scope>NUCLEOTIDE SEQUENCE [LARGE SCALE GENOMIC DNA]</scope>
    <source>
        <strain evidence="4 5">DSM 43850</strain>
    </source>
</reference>
<gene>
    <name evidence="4" type="ORF">BC739_003305</name>
</gene>
<name>A0ABR6BHE4_9PSEU</name>
<comment type="similarity">
    <text evidence="1">Belongs to the CDPS family.</text>
</comment>
<evidence type="ECO:0000313" key="5">
    <source>
        <dbReference type="Proteomes" id="UP000517916"/>
    </source>
</evidence>
<evidence type="ECO:0000256" key="1">
    <source>
        <dbReference type="ARBA" id="ARBA00006034"/>
    </source>
</evidence>